<dbReference type="KEGG" id="ahel:Q31a_58050"/>
<feature type="region of interest" description="Disordered" evidence="1">
    <location>
        <begin position="43"/>
        <end position="67"/>
    </location>
</feature>
<dbReference type="EMBL" id="CP036298">
    <property type="protein sequence ID" value="QDV27416.1"/>
    <property type="molecule type" value="Genomic_DNA"/>
</dbReference>
<evidence type="ECO:0000256" key="1">
    <source>
        <dbReference type="SAM" id="MobiDB-lite"/>
    </source>
</evidence>
<protein>
    <submittedName>
        <fullName evidence="3">Uncharacterized protein</fullName>
    </submittedName>
</protein>
<feature type="transmembrane region" description="Helical" evidence="2">
    <location>
        <begin position="161"/>
        <end position="180"/>
    </location>
</feature>
<name>A0A518GFN8_9BACT</name>
<keyword evidence="4" id="KW-1185">Reference proteome</keyword>
<keyword evidence="2" id="KW-0472">Membrane</keyword>
<feature type="compositionally biased region" description="Polar residues" evidence="1">
    <location>
        <begin position="58"/>
        <end position="67"/>
    </location>
</feature>
<evidence type="ECO:0000256" key="2">
    <source>
        <dbReference type="SAM" id="Phobius"/>
    </source>
</evidence>
<dbReference type="OrthoDB" id="291015at2"/>
<evidence type="ECO:0000313" key="3">
    <source>
        <dbReference type="EMBL" id="QDV27416.1"/>
    </source>
</evidence>
<accession>A0A518GFN8</accession>
<organism evidence="3 4">
    <name type="scientific">Aureliella helgolandensis</name>
    <dbReference type="NCBI Taxonomy" id="2527968"/>
    <lineage>
        <taxon>Bacteria</taxon>
        <taxon>Pseudomonadati</taxon>
        <taxon>Planctomycetota</taxon>
        <taxon>Planctomycetia</taxon>
        <taxon>Pirellulales</taxon>
        <taxon>Pirellulaceae</taxon>
        <taxon>Aureliella</taxon>
    </lineage>
</organism>
<gene>
    <name evidence="3" type="ORF">Q31a_58050</name>
</gene>
<dbReference type="AlphaFoldDB" id="A0A518GFN8"/>
<reference evidence="3 4" key="1">
    <citation type="submission" date="2019-02" db="EMBL/GenBank/DDBJ databases">
        <title>Deep-cultivation of Planctomycetes and their phenomic and genomic characterization uncovers novel biology.</title>
        <authorList>
            <person name="Wiegand S."/>
            <person name="Jogler M."/>
            <person name="Boedeker C."/>
            <person name="Pinto D."/>
            <person name="Vollmers J."/>
            <person name="Rivas-Marin E."/>
            <person name="Kohn T."/>
            <person name="Peeters S.H."/>
            <person name="Heuer A."/>
            <person name="Rast P."/>
            <person name="Oberbeckmann S."/>
            <person name="Bunk B."/>
            <person name="Jeske O."/>
            <person name="Meyerdierks A."/>
            <person name="Storesund J.E."/>
            <person name="Kallscheuer N."/>
            <person name="Luecker S."/>
            <person name="Lage O.M."/>
            <person name="Pohl T."/>
            <person name="Merkel B.J."/>
            <person name="Hornburger P."/>
            <person name="Mueller R.-W."/>
            <person name="Bruemmer F."/>
            <person name="Labrenz M."/>
            <person name="Spormann A.M."/>
            <person name="Op den Camp H."/>
            <person name="Overmann J."/>
            <person name="Amann R."/>
            <person name="Jetten M.S.M."/>
            <person name="Mascher T."/>
            <person name="Medema M.H."/>
            <person name="Devos D.P."/>
            <person name="Kaster A.-K."/>
            <person name="Ovreas L."/>
            <person name="Rohde M."/>
            <person name="Galperin M.Y."/>
            <person name="Jogler C."/>
        </authorList>
    </citation>
    <scope>NUCLEOTIDE SEQUENCE [LARGE SCALE GENOMIC DNA]</scope>
    <source>
        <strain evidence="3 4">Q31a</strain>
    </source>
</reference>
<keyword evidence="2" id="KW-1133">Transmembrane helix</keyword>
<feature type="transmembrane region" description="Helical" evidence="2">
    <location>
        <begin position="78"/>
        <end position="97"/>
    </location>
</feature>
<evidence type="ECO:0000313" key="4">
    <source>
        <dbReference type="Proteomes" id="UP000318017"/>
    </source>
</evidence>
<sequence>MDYLLTCDCGRKHTVSRKQADQLIECSCGQSLRVPTLRGLAKLPPATEGADSPPGDTAASTISKNGENPWSGWRGPCMAAACGGLIVSLAFASWYLLQRVSIDTSYTTEMEIAEGNKIFDLYTPEDMSLVWHSFESLGIGAKEPPLFIRWNRYAEDRARRASIAGGIAAACGIAAAGIWLSSRRRV</sequence>
<dbReference type="RefSeq" id="WP_145084778.1">
    <property type="nucleotide sequence ID" value="NZ_CP036298.1"/>
</dbReference>
<dbReference type="Proteomes" id="UP000318017">
    <property type="component" value="Chromosome"/>
</dbReference>
<proteinExistence type="predicted"/>
<keyword evidence="2" id="KW-0812">Transmembrane</keyword>